<dbReference type="Pfam" id="PF17429">
    <property type="entry name" value="GP70"/>
    <property type="match status" value="1"/>
</dbReference>
<keyword evidence="2" id="KW-1185">Reference proteome</keyword>
<evidence type="ECO:0000313" key="1">
    <source>
        <dbReference type="EMBL" id="AHY27137.1"/>
    </source>
</evidence>
<dbReference type="GeneID" id="19488263"/>
<proteinExistence type="predicted"/>
<protein>
    <submittedName>
        <fullName evidence="1">Uncharacterized protein</fullName>
    </submittedName>
</protein>
<name>A0A023W7I4_9CAUD</name>
<dbReference type="EMBL" id="KJ510415">
    <property type="protein sequence ID" value="AHY27137.1"/>
    <property type="molecule type" value="Genomic_DNA"/>
</dbReference>
<dbReference type="InterPro" id="IPR035405">
    <property type="entry name" value="GP70"/>
</dbReference>
<accession>A0A023W7I4</accession>
<sequence>MPLQIVSESLGLPDAVVRVSRFPFVFAETINLFDMTCLLTYRSVAVRDDDPVFADVAHLLERARSVETIFEETIPDALMMFGEATWKVQLLYEGEPKAPSDPRVLRTIDLIKNWDFAPHPAYVPDLIHARLEEMEVG</sequence>
<dbReference type="RefSeq" id="YP_009032559.1">
    <property type="nucleotide sequence ID" value="NC_024148.1"/>
</dbReference>
<reference evidence="1 2" key="1">
    <citation type="submission" date="2014-02" db="EMBL/GenBank/DDBJ databases">
        <authorList>
            <person name="Meadows H.N."/>
            <person name="Fisher J.N.B."/>
            <person name="Gardner A.V."/>
            <person name="Merrill B.D."/>
            <person name="Hartmann K.A."/>
            <person name="Bailey M.E."/>
            <person name="Beckstead A.P."/>
            <person name="Deus L.M."/>
            <person name="Earl A.S."/>
            <person name="Easter R.A."/>
            <person name="Gibby P.D."/>
            <person name="Graves K.A."/>
            <person name="Ayer P.A."/>
            <person name="Heiner M.E."/>
            <person name="Herring J.A."/>
            <person name="Jaen A.D."/>
            <person name="Liu J.E."/>
            <person name="Manci A.M."/>
            <person name="Nielsen D.A."/>
            <person name="Paz H.C."/>
            <person name="Sabin N.R."/>
            <person name="Solomon M.B."/>
            <person name="Sutter R.A."/>
            <person name="Wake B.N."/>
            <person name="Willyerd H.J."/>
            <person name="Zimmerman L.J."/>
            <person name="Breakwell D.P."/>
            <person name="Burnett S.H."/>
            <person name="Grose J.H."/>
            <person name="Bradley K.W."/>
            <person name="Clarke D.Q."/>
            <person name="Lewis M.F."/>
            <person name="Barker L.P."/>
            <person name="Bailey C."/>
            <person name="Asai D.J."/>
            <person name="Garber M.L."/>
            <person name="Bowman C.A."/>
            <person name="Russell D.A."/>
            <person name="Pope W.H."/>
            <person name="Jacobs-Sera D."/>
            <person name="Hendrix R.W."/>
            <person name="Hatfull G.F."/>
        </authorList>
    </citation>
    <scope>NUCLEOTIDE SEQUENCE [LARGE SCALE GENOMIC DNA]</scope>
</reference>
<dbReference type="Proteomes" id="UP000024443">
    <property type="component" value="Segment"/>
</dbReference>
<dbReference type="KEGG" id="vg:19488263"/>
<organism evidence="1 2">
    <name type="scientific">Mycobacterium phage Phantastic</name>
    <dbReference type="NCBI Taxonomy" id="1486426"/>
    <lineage>
        <taxon>Viruses</taxon>
        <taxon>Duplodnaviria</taxon>
        <taxon>Heunggongvirae</taxon>
        <taxon>Uroviricota</taxon>
        <taxon>Caudoviricetes</taxon>
        <taxon>Veracruzvirus</taxon>
        <taxon>Veracruzvirus phantastic</taxon>
    </lineage>
</organism>
<evidence type="ECO:0000313" key="2">
    <source>
        <dbReference type="Proteomes" id="UP000024443"/>
    </source>
</evidence>
<gene>
    <name evidence="1" type="primary">74</name>
    <name evidence="1" type="ORF">PBI_PHANTASTIC_74</name>
</gene>
<dbReference type="OrthoDB" id="12939at10239"/>